<dbReference type="Pfam" id="PF01546">
    <property type="entry name" value="Peptidase_M20"/>
    <property type="match status" value="1"/>
</dbReference>
<keyword evidence="2 4" id="KW-0378">Hydrolase</keyword>
<dbReference type="NCBIfam" id="NF006769">
    <property type="entry name" value="PRK09290.1-3"/>
    <property type="match status" value="1"/>
</dbReference>
<dbReference type="EMBL" id="JAHCDA010000003">
    <property type="protein sequence ID" value="MBS7812610.1"/>
    <property type="molecule type" value="Genomic_DNA"/>
</dbReference>
<protein>
    <submittedName>
        <fullName evidence="4">Zn-dependent hydrolase</fullName>
    </submittedName>
</protein>
<dbReference type="PANTHER" id="PTHR32494:SF5">
    <property type="entry name" value="ALLANTOATE AMIDOHYDROLASE"/>
    <property type="match status" value="1"/>
</dbReference>
<gene>
    <name evidence="4" type="ORF">KHU32_16790</name>
</gene>
<dbReference type="Proteomes" id="UP000766336">
    <property type="component" value="Unassembled WGS sequence"/>
</dbReference>
<reference evidence="4 5" key="1">
    <citation type="submission" date="2021-05" db="EMBL/GenBank/DDBJ databases">
        <title>Roseococcus sp. XZZS9, whole genome shotgun sequencing project.</title>
        <authorList>
            <person name="Zhao G."/>
            <person name="Shen L."/>
        </authorList>
    </citation>
    <scope>NUCLEOTIDE SEQUENCE [LARGE SCALE GENOMIC DNA]</scope>
    <source>
        <strain evidence="4 5">XZZS9</strain>
    </source>
</reference>
<dbReference type="CDD" id="cd03884">
    <property type="entry name" value="M20_bAS"/>
    <property type="match status" value="1"/>
</dbReference>
<keyword evidence="5" id="KW-1185">Reference proteome</keyword>
<accession>A0ABS5QFZ5</accession>
<proteinExistence type="inferred from homology"/>
<feature type="domain" description="Peptidase M20 dimerisation" evidence="3">
    <location>
        <begin position="218"/>
        <end position="315"/>
    </location>
</feature>
<dbReference type="Gene3D" id="3.40.630.10">
    <property type="entry name" value="Zn peptidases"/>
    <property type="match status" value="1"/>
</dbReference>
<dbReference type="RefSeq" id="WP_213671302.1">
    <property type="nucleotide sequence ID" value="NZ_JAHCDA010000003.1"/>
</dbReference>
<dbReference type="SUPFAM" id="SSF55031">
    <property type="entry name" value="Bacterial exopeptidase dimerisation domain"/>
    <property type="match status" value="1"/>
</dbReference>
<dbReference type="Pfam" id="PF07687">
    <property type="entry name" value="M20_dimer"/>
    <property type="match status" value="1"/>
</dbReference>
<evidence type="ECO:0000256" key="2">
    <source>
        <dbReference type="ARBA" id="ARBA00022801"/>
    </source>
</evidence>
<dbReference type="InterPro" id="IPR010158">
    <property type="entry name" value="Amidase_Cbmase"/>
</dbReference>
<dbReference type="NCBIfam" id="TIGR01879">
    <property type="entry name" value="hydantase"/>
    <property type="match status" value="1"/>
</dbReference>
<dbReference type="SUPFAM" id="SSF53187">
    <property type="entry name" value="Zn-dependent exopeptidases"/>
    <property type="match status" value="1"/>
</dbReference>
<sequence>MSRTNLPLSGARLWDSLMEMAKVGGTEKGGSNRQTLTDVDAEGRALLRRWGEAVGLTLTVDRLGNMVFRREGRNPSLPPVAIGSHLDTQPTGGKFDGVLGVLAGLEIMRALHEAGAETEAPLLLINWTNEEGARFSPPMMGSGGAMGVFTEAEILAKTSFDGAVFGEELKRIGWQGTADPTELQKVGHYLELHIEQGKLLEDGGEEVGIVTHALAQSWFEVVVEGEEAHGGSPMAGRRDALMAAAPLITAVEEIARSTVSATGEPGRGTVGVVDIYPSSRNVAPSRAYFTVDLRHGDPDCLARMESALKARAADLAASRGVKIAVTDFWHSPLTPFDPALIQRARDGATARGFKWRDIPTGIGHDAVYMARKVPTVMVFCPCHGGLSHNEAESITPEWATAGMQVLADAAIATARLVSP</sequence>
<dbReference type="InterPro" id="IPR036264">
    <property type="entry name" value="Bact_exopeptidase_dim_dom"/>
</dbReference>
<dbReference type="InterPro" id="IPR011650">
    <property type="entry name" value="Peptidase_M20_dimer"/>
</dbReference>
<organism evidence="4 5">
    <name type="scientific">Roseococcus pinisoli</name>
    <dbReference type="NCBI Taxonomy" id="2835040"/>
    <lineage>
        <taxon>Bacteria</taxon>
        <taxon>Pseudomonadati</taxon>
        <taxon>Pseudomonadota</taxon>
        <taxon>Alphaproteobacteria</taxon>
        <taxon>Acetobacterales</taxon>
        <taxon>Roseomonadaceae</taxon>
        <taxon>Roseococcus</taxon>
    </lineage>
</organism>
<evidence type="ECO:0000259" key="3">
    <source>
        <dbReference type="Pfam" id="PF07687"/>
    </source>
</evidence>
<dbReference type="GO" id="GO:0016787">
    <property type="term" value="F:hydrolase activity"/>
    <property type="evidence" value="ECO:0007669"/>
    <property type="project" value="UniProtKB-KW"/>
</dbReference>
<evidence type="ECO:0000313" key="5">
    <source>
        <dbReference type="Proteomes" id="UP000766336"/>
    </source>
</evidence>
<dbReference type="InterPro" id="IPR002933">
    <property type="entry name" value="Peptidase_M20"/>
</dbReference>
<dbReference type="PIRSF" id="PIRSF001235">
    <property type="entry name" value="Amidase_carbamoylase"/>
    <property type="match status" value="1"/>
</dbReference>
<dbReference type="PANTHER" id="PTHR32494">
    <property type="entry name" value="ALLANTOATE DEIMINASE-RELATED"/>
    <property type="match status" value="1"/>
</dbReference>
<name>A0ABS5QFZ5_9PROT</name>
<comment type="similarity">
    <text evidence="1">Belongs to the peptidase M20 family.</text>
</comment>
<evidence type="ECO:0000256" key="1">
    <source>
        <dbReference type="ARBA" id="ARBA00006153"/>
    </source>
</evidence>
<comment type="caution">
    <text evidence="4">The sequence shown here is derived from an EMBL/GenBank/DDBJ whole genome shotgun (WGS) entry which is preliminary data.</text>
</comment>
<dbReference type="Gene3D" id="3.30.70.360">
    <property type="match status" value="1"/>
</dbReference>
<evidence type="ECO:0000313" key="4">
    <source>
        <dbReference type="EMBL" id="MBS7812610.1"/>
    </source>
</evidence>